<dbReference type="AlphaFoldDB" id="A0A9W6F813"/>
<evidence type="ECO:0000313" key="8">
    <source>
        <dbReference type="Proteomes" id="UP001165080"/>
    </source>
</evidence>
<dbReference type="GO" id="GO:0019354">
    <property type="term" value="P:siroheme biosynthetic process"/>
    <property type="evidence" value="ECO:0007669"/>
    <property type="project" value="InterPro"/>
</dbReference>
<comment type="caution">
    <text evidence="7">The sequence shown here is derived from an EMBL/GenBank/DDBJ whole genome shotgun (WGS) entry which is preliminary data.</text>
</comment>
<dbReference type="InterPro" id="IPR050161">
    <property type="entry name" value="Siro_Cobalamin_biosynth"/>
</dbReference>
<evidence type="ECO:0000256" key="4">
    <source>
        <dbReference type="ARBA" id="ARBA00022691"/>
    </source>
</evidence>
<keyword evidence="2" id="KW-0489">Methyltransferase</keyword>
<keyword evidence="3" id="KW-0808">Transferase</keyword>
<dbReference type="InterPro" id="IPR035996">
    <property type="entry name" value="4pyrrol_Methylase_sf"/>
</dbReference>
<dbReference type="CDD" id="cd11642">
    <property type="entry name" value="SUMT"/>
    <property type="match status" value="1"/>
</dbReference>
<dbReference type="InterPro" id="IPR000878">
    <property type="entry name" value="4pyrrol_Mease"/>
</dbReference>
<evidence type="ECO:0000256" key="3">
    <source>
        <dbReference type="ARBA" id="ARBA00022679"/>
    </source>
</evidence>
<feature type="domain" description="Tetrapyrrole methylase" evidence="6">
    <location>
        <begin position="15"/>
        <end position="221"/>
    </location>
</feature>
<dbReference type="PANTHER" id="PTHR45790">
    <property type="entry name" value="SIROHEME SYNTHASE-RELATED"/>
    <property type="match status" value="1"/>
</dbReference>
<dbReference type="InterPro" id="IPR014776">
    <property type="entry name" value="4pyrrole_Mease_sub2"/>
</dbReference>
<dbReference type="Gene3D" id="3.40.1010.10">
    <property type="entry name" value="Cobalt-precorrin-4 Transmethylase, Domain 1"/>
    <property type="match status" value="1"/>
</dbReference>
<dbReference type="GO" id="GO:0032259">
    <property type="term" value="P:methylation"/>
    <property type="evidence" value="ECO:0007669"/>
    <property type="project" value="UniProtKB-KW"/>
</dbReference>
<dbReference type="InterPro" id="IPR006366">
    <property type="entry name" value="CobA/CysG_C"/>
</dbReference>
<dbReference type="InterPro" id="IPR003043">
    <property type="entry name" value="Uropor_MeTrfase_CS"/>
</dbReference>
<sequence length="248" mass="25819">MVVSAAASEPVKPGKCWLVGAGPGPADYLTMKAVKLLQTADVVVYDDLGSQDALGFVPPGAELVYVGKRGGRESIKQAQIDQLLVERCAEGRNVVRLKGGCPAVFSRLASEVSALRAGGIPYELVPGVSSALAAPLFAGFPLTHVSLSPSFTVLSGHDPDTTDWGALAGLPTLVLLMGGRNLPTIVTRLRDTGWPADTPVAVVRDAGLPEQRVWHSRLDTVEADTADAGSLSPCVMIIGRVAESGLLT</sequence>
<reference evidence="7 8" key="1">
    <citation type="journal article" date="2023" name="Commun. Biol.">
        <title>Reorganization of the ancestral sex-determining regions during the evolution of trioecy in Pleodorina starrii.</title>
        <authorList>
            <person name="Takahashi K."/>
            <person name="Suzuki S."/>
            <person name="Kawai-Toyooka H."/>
            <person name="Yamamoto K."/>
            <person name="Hamaji T."/>
            <person name="Ootsuki R."/>
            <person name="Yamaguchi H."/>
            <person name="Kawachi M."/>
            <person name="Higashiyama T."/>
            <person name="Nozaki H."/>
        </authorList>
    </citation>
    <scope>NUCLEOTIDE SEQUENCE [LARGE SCALE GENOMIC DNA]</scope>
    <source>
        <strain evidence="7 8">NIES-4479</strain>
    </source>
</reference>
<keyword evidence="5" id="KW-0627">Porphyrin biosynthesis</keyword>
<dbReference type="EMBL" id="BRXU01000030">
    <property type="protein sequence ID" value="GLC59892.1"/>
    <property type="molecule type" value="Genomic_DNA"/>
</dbReference>
<keyword evidence="4" id="KW-0949">S-adenosyl-L-methionine</keyword>
<dbReference type="InterPro" id="IPR014777">
    <property type="entry name" value="4pyrrole_Mease_sub1"/>
</dbReference>
<gene>
    <name evidence="7" type="primary">PLEST010935</name>
    <name evidence="7" type="ORF">PLESTB_001549600</name>
</gene>
<accession>A0A9W6F813</accession>
<dbReference type="PROSITE" id="PS00839">
    <property type="entry name" value="SUMT_1"/>
    <property type="match status" value="1"/>
</dbReference>
<dbReference type="Proteomes" id="UP001165080">
    <property type="component" value="Unassembled WGS sequence"/>
</dbReference>
<dbReference type="FunFam" id="3.40.1010.10:FF:000001">
    <property type="entry name" value="Siroheme synthase"/>
    <property type="match status" value="1"/>
</dbReference>
<dbReference type="EC" id="2.1.1.107" evidence="1"/>
<evidence type="ECO:0000313" key="7">
    <source>
        <dbReference type="EMBL" id="GLC59892.1"/>
    </source>
</evidence>
<name>A0A9W6F813_9CHLO</name>
<proteinExistence type="predicted"/>
<keyword evidence="8" id="KW-1185">Reference proteome</keyword>
<organism evidence="7 8">
    <name type="scientific">Pleodorina starrii</name>
    <dbReference type="NCBI Taxonomy" id="330485"/>
    <lineage>
        <taxon>Eukaryota</taxon>
        <taxon>Viridiplantae</taxon>
        <taxon>Chlorophyta</taxon>
        <taxon>core chlorophytes</taxon>
        <taxon>Chlorophyceae</taxon>
        <taxon>CS clade</taxon>
        <taxon>Chlamydomonadales</taxon>
        <taxon>Volvocaceae</taxon>
        <taxon>Pleodorina</taxon>
    </lineage>
</organism>
<evidence type="ECO:0000256" key="2">
    <source>
        <dbReference type="ARBA" id="ARBA00022603"/>
    </source>
</evidence>
<dbReference type="Pfam" id="PF00590">
    <property type="entry name" value="TP_methylase"/>
    <property type="match status" value="1"/>
</dbReference>
<evidence type="ECO:0000259" key="6">
    <source>
        <dbReference type="Pfam" id="PF00590"/>
    </source>
</evidence>
<dbReference type="NCBIfam" id="TIGR01469">
    <property type="entry name" value="cobA_cysG_Cterm"/>
    <property type="match status" value="1"/>
</dbReference>
<dbReference type="NCBIfam" id="NF004790">
    <property type="entry name" value="PRK06136.1"/>
    <property type="match status" value="1"/>
</dbReference>
<dbReference type="PANTHER" id="PTHR45790:SF3">
    <property type="entry name" value="S-ADENOSYL-L-METHIONINE-DEPENDENT UROPORPHYRINOGEN III METHYLTRANSFERASE, CHLOROPLASTIC"/>
    <property type="match status" value="1"/>
</dbReference>
<dbReference type="SUPFAM" id="SSF53790">
    <property type="entry name" value="Tetrapyrrole methylase"/>
    <property type="match status" value="1"/>
</dbReference>
<evidence type="ECO:0000256" key="5">
    <source>
        <dbReference type="ARBA" id="ARBA00023244"/>
    </source>
</evidence>
<protein>
    <recommendedName>
        <fullName evidence="1">uroporphyrinogen-III C-methyltransferase</fullName>
        <ecNumber evidence="1">2.1.1.107</ecNumber>
    </recommendedName>
</protein>
<dbReference type="OrthoDB" id="508204at2759"/>
<dbReference type="GO" id="GO:0004851">
    <property type="term" value="F:uroporphyrin-III C-methyltransferase activity"/>
    <property type="evidence" value="ECO:0007669"/>
    <property type="project" value="UniProtKB-EC"/>
</dbReference>
<dbReference type="Gene3D" id="3.30.950.10">
    <property type="entry name" value="Methyltransferase, Cobalt-precorrin-4 Transmethylase, Domain 2"/>
    <property type="match status" value="1"/>
</dbReference>
<evidence type="ECO:0000256" key="1">
    <source>
        <dbReference type="ARBA" id="ARBA00012162"/>
    </source>
</evidence>